<organism evidence="2 3">
    <name type="scientific">Anaeromonas frigoriresistens</name>
    <dbReference type="NCBI Taxonomy" id="2683708"/>
    <lineage>
        <taxon>Bacteria</taxon>
        <taxon>Bacillati</taxon>
        <taxon>Bacillota</taxon>
        <taxon>Tissierellia</taxon>
        <taxon>Tissierellales</taxon>
        <taxon>Thermohalobacteraceae</taxon>
        <taxon>Anaeromonas</taxon>
    </lineage>
</organism>
<evidence type="ECO:0000313" key="3">
    <source>
        <dbReference type="Proteomes" id="UP000724672"/>
    </source>
</evidence>
<evidence type="ECO:0000259" key="1">
    <source>
        <dbReference type="Pfam" id="PF13643"/>
    </source>
</evidence>
<dbReference type="Proteomes" id="UP000724672">
    <property type="component" value="Unassembled WGS sequence"/>
</dbReference>
<gene>
    <name evidence="2" type="ORF">GOQ27_12085</name>
</gene>
<sequence length="136" mass="15125">MGSRGEELPLPEFNLSSDIPKEIANAFSEATTALLANCPRASAVMARRILEAIAVDKGETSGSLAQRLANLSSTVIIHPTLTEWTKEVRLIGNQGAHFDLINNISKKDAQQLLNFIRELLKFRYELPAELNRRRNP</sequence>
<dbReference type="Pfam" id="PF13643">
    <property type="entry name" value="DUF4145"/>
    <property type="match status" value="1"/>
</dbReference>
<dbReference type="EMBL" id="WSFT01000043">
    <property type="protein sequence ID" value="MBS4539205.1"/>
    <property type="molecule type" value="Genomic_DNA"/>
</dbReference>
<proteinExistence type="predicted"/>
<dbReference type="AlphaFoldDB" id="A0A942UW75"/>
<comment type="caution">
    <text evidence="2">The sequence shown here is derived from an EMBL/GenBank/DDBJ whole genome shotgun (WGS) entry which is preliminary data.</text>
</comment>
<dbReference type="InterPro" id="IPR025285">
    <property type="entry name" value="DUF4145"/>
</dbReference>
<protein>
    <submittedName>
        <fullName evidence="2">DUF4145 domain-containing protein</fullName>
    </submittedName>
</protein>
<feature type="domain" description="DUF4145" evidence="1">
    <location>
        <begin position="29"/>
        <end position="116"/>
    </location>
</feature>
<keyword evidence="3" id="KW-1185">Reference proteome</keyword>
<name>A0A942UW75_9FIRM</name>
<evidence type="ECO:0000313" key="2">
    <source>
        <dbReference type="EMBL" id="MBS4539205.1"/>
    </source>
</evidence>
<dbReference type="RefSeq" id="WP_203367131.1">
    <property type="nucleotide sequence ID" value="NZ_WSFT01000043.1"/>
</dbReference>
<reference evidence="2" key="1">
    <citation type="submission" date="2019-12" db="EMBL/GenBank/DDBJ databases">
        <title>Clostridiaceae gen. nov. sp. nov., isolated from sediment in Xinjiang, China.</title>
        <authorList>
            <person name="Zhang R."/>
        </authorList>
    </citation>
    <scope>NUCLEOTIDE SEQUENCE</scope>
    <source>
        <strain evidence="2">D2Q-11</strain>
    </source>
</reference>
<accession>A0A942UW75</accession>